<comment type="similarity">
    <text evidence="2 3">Belongs to the LOG family.</text>
</comment>
<dbReference type="OrthoDB" id="9801098at2"/>
<evidence type="ECO:0000256" key="2">
    <source>
        <dbReference type="ARBA" id="ARBA00006763"/>
    </source>
</evidence>
<dbReference type="HOGENOM" id="CLU_058336_4_2_7"/>
<keyword evidence="3" id="KW-0203">Cytokinin biosynthesis</keyword>
<keyword evidence="5" id="KW-1185">Reference proteome</keyword>
<dbReference type="SUPFAM" id="SSF102405">
    <property type="entry name" value="MCP/YpsA-like"/>
    <property type="match status" value="1"/>
</dbReference>
<dbReference type="STRING" id="398767.Glov_0084"/>
<dbReference type="InterPro" id="IPR005269">
    <property type="entry name" value="LOG"/>
</dbReference>
<dbReference type="Pfam" id="PF03641">
    <property type="entry name" value="Lysine_decarbox"/>
    <property type="match status" value="1"/>
</dbReference>
<organism evidence="4 5">
    <name type="scientific">Trichlorobacter lovleyi (strain ATCC BAA-1151 / DSM 17278 / SZ)</name>
    <name type="common">Geobacter lovleyi</name>
    <dbReference type="NCBI Taxonomy" id="398767"/>
    <lineage>
        <taxon>Bacteria</taxon>
        <taxon>Pseudomonadati</taxon>
        <taxon>Thermodesulfobacteriota</taxon>
        <taxon>Desulfuromonadia</taxon>
        <taxon>Geobacterales</taxon>
        <taxon>Geobacteraceae</taxon>
        <taxon>Trichlorobacter</taxon>
    </lineage>
</organism>
<dbReference type="InterPro" id="IPR031100">
    <property type="entry name" value="LOG_fam"/>
</dbReference>
<dbReference type="AlphaFoldDB" id="B3E9F5"/>
<dbReference type="EMBL" id="CP001089">
    <property type="protein sequence ID" value="ACD93821.1"/>
    <property type="molecule type" value="Genomic_DNA"/>
</dbReference>
<name>B3E9F5_TRIL1</name>
<evidence type="ECO:0000313" key="5">
    <source>
        <dbReference type="Proteomes" id="UP000002420"/>
    </source>
</evidence>
<reference evidence="4 5" key="1">
    <citation type="submission" date="2008-05" db="EMBL/GenBank/DDBJ databases">
        <title>Complete sequence of chromosome of Geobacter lovleyi SZ.</title>
        <authorList>
            <consortium name="US DOE Joint Genome Institute"/>
            <person name="Lucas S."/>
            <person name="Copeland A."/>
            <person name="Lapidus A."/>
            <person name="Glavina del Rio T."/>
            <person name="Dalin E."/>
            <person name="Tice H."/>
            <person name="Bruce D."/>
            <person name="Goodwin L."/>
            <person name="Pitluck S."/>
            <person name="Chertkov O."/>
            <person name="Meincke L."/>
            <person name="Brettin T."/>
            <person name="Detter J.C."/>
            <person name="Han C."/>
            <person name="Tapia R."/>
            <person name="Kuske C.R."/>
            <person name="Schmutz J."/>
            <person name="Larimer F."/>
            <person name="Land M."/>
            <person name="Hauser L."/>
            <person name="Kyrpides N."/>
            <person name="Mikhailova N."/>
            <person name="Sung Y."/>
            <person name="Fletcher K.E."/>
            <person name="Ritalahti K.M."/>
            <person name="Loeffler F.E."/>
            <person name="Richardson P."/>
        </authorList>
    </citation>
    <scope>NUCLEOTIDE SEQUENCE [LARGE SCALE GENOMIC DNA]</scope>
    <source>
        <strain evidence="5">ATCC BAA-1151 / DSM 17278 / SZ</strain>
    </source>
</reference>
<protein>
    <recommendedName>
        <fullName evidence="3">Cytokinin riboside 5'-monophosphate phosphoribohydrolase</fullName>
        <ecNumber evidence="3">3.2.2.n1</ecNumber>
    </recommendedName>
</protein>
<comment type="catalytic activity">
    <reaction evidence="1">
        <text>AMP + H2O = D-ribose 5-phosphate + adenine</text>
        <dbReference type="Rhea" id="RHEA:20129"/>
        <dbReference type="ChEBI" id="CHEBI:15377"/>
        <dbReference type="ChEBI" id="CHEBI:16708"/>
        <dbReference type="ChEBI" id="CHEBI:78346"/>
        <dbReference type="ChEBI" id="CHEBI:456215"/>
        <dbReference type="EC" id="3.2.2.4"/>
    </reaction>
</comment>
<sequence length="196" mass="20907">MQRICVFCGSSPGTRPEYSAAARALGQALVAQGIELVYGGASVGLMGIVARTVLEGGGRVTGVIPRLLAEKEVALTSLDDLRIVDSMHERKALMAELSDGFIALPGGIGTIEEFVEVLTWAQLGIHTKPCGLLNSAGYYDRLLGFFDQMLAEGFIRPACRSTILVEQDPLNLLEAMGSYCSPTEDKAAWALKLSNS</sequence>
<dbReference type="PANTHER" id="PTHR31223">
    <property type="entry name" value="LOG FAMILY PROTEIN YJL055W"/>
    <property type="match status" value="1"/>
</dbReference>
<dbReference type="Gene3D" id="3.40.50.450">
    <property type="match status" value="1"/>
</dbReference>
<evidence type="ECO:0000256" key="3">
    <source>
        <dbReference type="RuleBase" id="RU363015"/>
    </source>
</evidence>
<dbReference type="EC" id="3.2.2.n1" evidence="3"/>
<dbReference type="eggNOG" id="COG1611">
    <property type="taxonomic scope" value="Bacteria"/>
</dbReference>
<dbReference type="GO" id="GO:0008714">
    <property type="term" value="F:AMP nucleosidase activity"/>
    <property type="evidence" value="ECO:0007669"/>
    <property type="project" value="UniProtKB-EC"/>
</dbReference>
<evidence type="ECO:0000313" key="4">
    <source>
        <dbReference type="EMBL" id="ACD93821.1"/>
    </source>
</evidence>
<gene>
    <name evidence="4" type="ordered locus">Glov_0084</name>
</gene>
<dbReference type="RefSeq" id="WP_012468180.1">
    <property type="nucleotide sequence ID" value="NC_010814.1"/>
</dbReference>
<proteinExistence type="inferred from homology"/>
<dbReference type="NCBIfam" id="TIGR00730">
    <property type="entry name" value="Rossman fold protein, TIGR00730 family"/>
    <property type="match status" value="1"/>
</dbReference>
<evidence type="ECO:0000256" key="1">
    <source>
        <dbReference type="ARBA" id="ARBA00000274"/>
    </source>
</evidence>
<dbReference type="KEGG" id="glo:Glov_0084"/>
<dbReference type="Proteomes" id="UP000002420">
    <property type="component" value="Chromosome"/>
</dbReference>
<dbReference type="GO" id="GO:0009691">
    <property type="term" value="P:cytokinin biosynthetic process"/>
    <property type="evidence" value="ECO:0007669"/>
    <property type="project" value="UniProtKB-UniRule"/>
</dbReference>
<dbReference type="PANTHER" id="PTHR31223:SF70">
    <property type="entry name" value="LOG FAMILY PROTEIN YJL055W"/>
    <property type="match status" value="1"/>
</dbReference>
<keyword evidence="3" id="KW-0378">Hydrolase</keyword>
<accession>B3E9F5</accession>
<dbReference type="GO" id="GO:0005829">
    <property type="term" value="C:cytosol"/>
    <property type="evidence" value="ECO:0007669"/>
    <property type="project" value="TreeGrafter"/>
</dbReference>